<accession>A0A085N329</accession>
<dbReference type="EMBL" id="KL363241">
    <property type="protein sequence ID" value="KFD51263.1"/>
    <property type="molecule type" value="Genomic_DNA"/>
</dbReference>
<dbReference type="Pfam" id="PF00665">
    <property type="entry name" value="rve"/>
    <property type="match status" value="1"/>
</dbReference>
<organism evidence="3">
    <name type="scientific">Trichuris suis</name>
    <name type="common">pig whipworm</name>
    <dbReference type="NCBI Taxonomy" id="68888"/>
    <lineage>
        <taxon>Eukaryota</taxon>
        <taxon>Metazoa</taxon>
        <taxon>Ecdysozoa</taxon>
        <taxon>Nematoda</taxon>
        <taxon>Enoplea</taxon>
        <taxon>Dorylaimia</taxon>
        <taxon>Trichinellida</taxon>
        <taxon>Trichuridae</taxon>
        <taxon>Trichuris</taxon>
    </lineage>
</organism>
<dbReference type="PROSITE" id="PS50994">
    <property type="entry name" value="INTEGRASE"/>
    <property type="match status" value="1"/>
</dbReference>
<evidence type="ECO:0000313" key="3">
    <source>
        <dbReference type="EMBL" id="KFD63875.1"/>
    </source>
</evidence>
<evidence type="ECO:0000313" key="4">
    <source>
        <dbReference type="Proteomes" id="UP000030764"/>
    </source>
</evidence>
<feature type="domain" description="Integrase catalytic" evidence="1">
    <location>
        <begin position="1"/>
        <end position="109"/>
    </location>
</feature>
<dbReference type="Proteomes" id="UP000030764">
    <property type="component" value="Unassembled WGS sequence"/>
</dbReference>
<dbReference type="GO" id="GO:0003676">
    <property type="term" value="F:nucleic acid binding"/>
    <property type="evidence" value="ECO:0007669"/>
    <property type="project" value="InterPro"/>
</dbReference>
<evidence type="ECO:0000313" key="2">
    <source>
        <dbReference type="EMBL" id="KFD51263.1"/>
    </source>
</evidence>
<dbReference type="GO" id="GO:0015074">
    <property type="term" value="P:DNA integration"/>
    <property type="evidence" value="ECO:0007669"/>
    <property type="project" value="InterPro"/>
</dbReference>
<name>A0A085N329_9BILA</name>
<proteinExistence type="predicted"/>
<reference evidence="3 4" key="1">
    <citation type="journal article" date="2014" name="Nat. Genet.">
        <title>Genome and transcriptome of the porcine whipworm Trichuris suis.</title>
        <authorList>
            <person name="Jex A.R."/>
            <person name="Nejsum P."/>
            <person name="Schwarz E.M."/>
            <person name="Hu L."/>
            <person name="Young N.D."/>
            <person name="Hall R.S."/>
            <person name="Korhonen P.K."/>
            <person name="Liao S."/>
            <person name="Thamsborg S."/>
            <person name="Xia J."/>
            <person name="Xu P."/>
            <person name="Wang S."/>
            <person name="Scheerlinck J.P."/>
            <person name="Hofmann A."/>
            <person name="Sternberg P.W."/>
            <person name="Wang J."/>
            <person name="Gasser R.B."/>
        </authorList>
    </citation>
    <scope>NUCLEOTIDE SEQUENCE [LARGE SCALE GENOMIC DNA]</scope>
    <source>
        <strain evidence="3">DCEP-RM93F</strain>
        <strain evidence="2">DCEP-RM93M</strain>
    </source>
</reference>
<dbReference type="InterPro" id="IPR050951">
    <property type="entry name" value="Retrovirus_Pol_polyprotein"/>
</dbReference>
<dbReference type="AlphaFoldDB" id="A0A085N329"/>
<dbReference type="Proteomes" id="UP000030758">
    <property type="component" value="Unassembled WGS sequence"/>
</dbReference>
<sequence>MNIPIGGVWHTVGIGVLQLRESKCGNKYLLVLQDYYSEWIEAQAMKDQKAGTVVSRLIEIFSRFGFPKVVHSDQGPNFGSTVIKDVLEAFGVKKTHTTSYHPQGNGLVE</sequence>
<dbReference type="PANTHER" id="PTHR37984">
    <property type="entry name" value="PROTEIN CBG26694"/>
    <property type="match status" value="1"/>
</dbReference>
<protein>
    <recommendedName>
        <fullName evidence="1">Integrase catalytic domain-containing protein</fullName>
    </recommendedName>
</protein>
<keyword evidence="4" id="KW-1185">Reference proteome</keyword>
<evidence type="ECO:0000259" key="1">
    <source>
        <dbReference type="PROSITE" id="PS50994"/>
    </source>
</evidence>
<dbReference type="SUPFAM" id="SSF53098">
    <property type="entry name" value="Ribonuclease H-like"/>
    <property type="match status" value="1"/>
</dbReference>
<dbReference type="EMBL" id="KL367564">
    <property type="protein sequence ID" value="KFD63875.1"/>
    <property type="molecule type" value="Genomic_DNA"/>
</dbReference>
<dbReference type="PANTHER" id="PTHR37984:SF15">
    <property type="entry name" value="INTEGRASE CATALYTIC DOMAIN-CONTAINING PROTEIN"/>
    <property type="match status" value="1"/>
</dbReference>
<dbReference type="Gene3D" id="3.30.420.10">
    <property type="entry name" value="Ribonuclease H-like superfamily/Ribonuclease H"/>
    <property type="match status" value="1"/>
</dbReference>
<dbReference type="InterPro" id="IPR012337">
    <property type="entry name" value="RNaseH-like_sf"/>
</dbReference>
<dbReference type="InterPro" id="IPR036397">
    <property type="entry name" value="RNaseH_sf"/>
</dbReference>
<dbReference type="InterPro" id="IPR001584">
    <property type="entry name" value="Integrase_cat-core"/>
</dbReference>
<gene>
    <name evidence="2" type="ORF">M513_07863</name>
    <name evidence="3" type="ORF">M514_07863</name>
</gene>